<comment type="caution">
    <text evidence="9">Lacks conserved residue(s) required for the propagation of feature annotation.</text>
</comment>
<dbReference type="UniPathway" id="UPA00035">
    <property type="reaction ID" value="UER00041"/>
</dbReference>
<feature type="binding site" evidence="9">
    <location>
        <begin position="108"/>
        <end position="116"/>
    </location>
    <ligand>
        <name>5-phospho-alpha-D-ribose 1-diphosphate</name>
        <dbReference type="ChEBI" id="CHEBI:58017"/>
    </ligand>
</feature>
<sequence length="341" mass="36677">MFKEFLLKCLTGQSLTEHEAKTVMNEIMSGTVSSAQIGSLLTILTYRGETIEEITGFVRGMRENMIPLQTGLENVVDTCGTGGDGASTFNISTASAIVASAAGVKVAKHGNRAVSSKSGSADVLEYLGIDITSTKQEVIETLKQDGMAFLFAPMYHPAMKHAAIPRKELGFRTVFNALGPLANPSNCDKQVIGVYSAGLAEKLARTLQKLSSRHVLFVAGKDGLDEISVETETDIVELRDGDIRSYTIKPEDFGLERGRVSDLVVETAKESALTIEQIFRDQAHESAKNAVILNAAAAIYVAGKAGSIAEGTHIARTVIENGTAYRQLQKLRARKVMTQHA</sequence>
<dbReference type="Proteomes" id="UP000037558">
    <property type="component" value="Unassembled WGS sequence"/>
</dbReference>
<evidence type="ECO:0000256" key="7">
    <source>
        <dbReference type="ARBA" id="ARBA00052328"/>
    </source>
</evidence>
<evidence type="ECO:0000313" key="13">
    <source>
        <dbReference type="Proteomes" id="UP000037558"/>
    </source>
</evidence>
<keyword evidence="4 9" id="KW-0808">Transferase</keyword>
<gene>
    <name evidence="9 12" type="primary">trpD</name>
    <name evidence="12" type="ORF">AMD01_15370</name>
</gene>
<dbReference type="HAMAP" id="MF_00211">
    <property type="entry name" value="TrpD"/>
    <property type="match status" value="1"/>
</dbReference>
<keyword evidence="3 9" id="KW-0328">Glycosyltransferase</keyword>
<accession>A0A0M0L0B8</accession>
<dbReference type="SUPFAM" id="SSF47648">
    <property type="entry name" value="Nucleoside phosphorylase/phosphoribosyltransferase N-terminal domain"/>
    <property type="match status" value="1"/>
</dbReference>
<dbReference type="InterPro" id="IPR005940">
    <property type="entry name" value="Anthranilate_Pribosyl_Tfrase"/>
</dbReference>
<dbReference type="PANTHER" id="PTHR43285">
    <property type="entry name" value="ANTHRANILATE PHOSPHORIBOSYLTRANSFERASE"/>
    <property type="match status" value="1"/>
</dbReference>
<feature type="binding site" evidence="9">
    <location>
        <position position="88"/>
    </location>
    <ligand>
        <name>5-phospho-alpha-D-ribose 1-diphosphate</name>
        <dbReference type="ChEBI" id="CHEBI:58017"/>
    </ligand>
</feature>
<feature type="binding site" evidence="9">
    <location>
        <position position="226"/>
    </location>
    <ligand>
        <name>Mg(2+)</name>
        <dbReference type="ChEBI" id="CHEBI:18420"/>
        <label>2</label>
    </ligand>
</feature>
<keyword evidence="2 9" id="KW-0028">Amino-acid biosynthesis</keyword>
<dbReference type="STRING" id="284581.AMD01_15370"/>
<feature type="binding site" evidence="9">
    <location>
        <position position="111"/>
    </location>
    <ligand>
        <name>anthranilate</name>
        <dbReference type="ChEBI" id="CHEBI:16567"/>
        <label>1</label>
    </ligand>
</feature>
<dbReference type="OrthoDB" id="9806430at2"/>
<evidence type="ECO:0000256" key="9">
    <source>
        <dbReference type="HAMAP-Rule" id="MF_00211"/>
    </source>
</evidence>
<dbReference type="Pfam" id="PF00591">
    <property type="entry name" value="Glycos_transf_3"/>
    <property type="match status" value="1"/>
</dbReference>
<evidence type="ECO:0000313" key="12">
    <source>
        <dbReference type="EMBL" id="KOO44098.1"/>
    </source>
</evidence>
<name>A0A0M0L0B8_9BACI</name>
<dbReference type="Gene3D" id="3.40.1030.10">
    <property type="entry name" value="Nucleoside phosphorylase/phosphoribosyltransferase catalytic domain"/>
    <property type="match status" value="1"/>
</dbReference>
<evidence type="ECO:0000256" key="4">
    <source>
        <dbReference type="ARBA" id="ARBA00022679"/>
    </source>
</evidence>
<comment type="cofactor">
    <cofactor evidence="9">
        <name>Mg(2+)</name>
        <dbReference type="ChEBI" id="CHEBI:18420"/>
    </cofactor>
    <text evidence="9">Binds 2 magnesium ions per monomer.</text>
</comment>
<comment type="function">
    <text evidence="9">Catalyzes the transfer of the phosphoribosyl group of 5-phosphorylribose-1-pyrophosphate (PRPP) to anthranilate to yield N-(5'-phosphoribosyl)-anthranilate (PRA).</text>
</comment>
<evidence type="ECO:0000256" key="6">
    <source>
        <dbReference type="ARBA" id="ARBA00023141"/>
    </source>
</evidence>
<comment type="subunit">
    <text evidence="9">Homodimer.</text>
</comment>
<comment type="similarity">
    <text evidence="9">Belongs to the anthranilate phosphoribosyltransferase family.</text>
</comment>
<proteinExistence type="inferred from homology"/>
<comment type="similarity">
    <text evidence="8">In the C-terminal section; belongs to the anthranilate phosphoribosyltransferase family.</text>
</comment>
<dbReference type="Gene3D" id="1.20.970.10">
    <property type="entry name" value="Transferase, Pyrimidine Nucleoside Phosphorylase, Chain C"/>
    <property type="match status" value="1"/>
</dbReference>
<dbReference type="NCBIfam" id="TIGR01245">
    <property type="entry name" value="trpD"/>
    <property type="match status" value="1"/>
</dbReference>
<dbReference type="FunFam" id="3.40.1030.10:FF:000002">
    <property type="entry name" value="Anthranilate phosphoribosyltransferase"/>
    <property type="match status" value="1"/>
</dbReference>
<evidence type="ECO:0000256" key="8">
    <source>
        <dbReference type="ARBA" id="ARBA00061188"/>
    </source>
</evidence>
<evidence type="ECO:0000256" key="1">
    <source>
        <dbReference type="ARBA" id="ARBA00004907"/>
    </source>
</evidence>
<dbReference type="EMBL" id="LILC01000019">
    <property type="protein sequence ID" value="KOO44098.1"/>
    <property type="molecule type" value="Genomic_DNA"/>
</dbReference>
<evidence type="ECO:0000256" key="3">
    <source>
        <dbReference type="ARBA" id="ARBA00022676"/>
    </source>
</evidence>
<feature type="binding site" evidence="9">
    <location>
        <position position="80"/>
    </location>
    <ligand>
        <name>5-phospho-alpha-D-ribose 1-diphosphate</name>
        <dbReference type="ChEBI" id="CHEBI:58017"/>
    </ligand>
</feature>
<feature type="binding site" evidence="9">
    <location>
        <position position="120"/>
    </location>
    <ligand>
        <name>5-phospho-alpha-D-ribose 1-diphosphate</name>
        <dbReference type="ChEBI" id="CHEBI:58017"/>
    </ligand>
</feature>
<organism evidence="12 13">
    <name type="scientific">Priestia koreensis</name>
    <dbReference type="NCBI Taxonomy" id="284581"/>
    <lineage>
        <taxon>Bacteria</taxon>
        <taxon>Bacillati</taxon>
        <taxon>Bacillota</taxon>
        <taxon>Bacilli</taxon>
        <taxon>Bacillales</taxon>
        <taxon>Bacillaceae</taxon>
        <taxon>Priestia</taxon>
    </lineage>
</organism>
<evidence type="ECO:0000256" key="5">
    <source>
        <dbReference type="ARBA" id="ARBA00022822"/>
    </source>
</evidence>
<evidence type="ECO:0000259" key="10">
    <source>
        <dbReference type="Pfam" id="PF00591"/>
    </source>
</evidence>
<dbReference type="GO" id="GO:0000162">
    <property type="term" value="P:L-tryptophan biosynthetic process"/>
    <property type="evidence" value="ECO:0007669"/>
    <property type="project" value="UniProtKB-UniRule"/>
</dbReference>
<dbReference type="InterPro" id="IPR035902">
    <property type="entry name" value="Nuc_phospho_transferase"/>
</dbReference>
<feature type="domain" description="Glycosyl transferase family 3" evidence="10">
    <location>
        <begin position="73"/>
        <end position="325"/>
    </location>
</feature>
<dbReference type="SUPFAM" id="SSF52418">
    <property type="entry name" value="Nucleoside phosphorylase/phosphoribosyltransferase catalytic domain"/>
    <property type="match status" value="1"/>
</dbReference>
<dbReference type="InterPro" id="IPR036320">
    <property type="entry name" value="Glycosyl_Trfase_fam3_N_dom_sf"/>
</dbReference>
<comment type="caution">
    <text evidence="12">The sequence shown here is derived from an EMBL/GenBank/DDBJ whole genome shotgun (WGS) entry which is preliminary data.</text>
</comment>
<reference evidence="13" key="1">
    <citation type="submission" date="2015-08" db="EMBL/GenBank/DDBJ databases">
        <title>Fjat-14210 dsm16467.</title>
        <authorList>
            <person name="Liu B."/>
            <person name="Wang J."/>
            <person name="Zhu Y."/>
            <person name="Liu G."/>
            <person name="Chen Q."/>
            <person name="Chen Z."/>
            <person name="Lan J."/>
            <person name="Che J."/>
            <person name="Ge C."/>
            <person name="Shi H."/>
            <person name="Pan Z."/>
            <person name="Liu X."/>
        </authorList>
    </citation>
    <scope>NUCLEOTIDE SEQUENCE [LARGE SCALE GENOMIC DNA]</scope>
    <source>
        <strain evidence="13">DSM 16467</strain>
    </source>
</reference>
<keyword evidence="13" id="KW-1185">Reference proteome</keyword>
<dbReference type="PATRIC" id="fig|284581.3.peg.4152"/>
<keyword evidence="6 9" id="KW-0057">Aromatic amino acid biosynthesis</keyword>
<feature type="binding site" evidence="9">
    <location>
        <begin position="90"/>
        <end position="93"/>
    </location>
    <ligand>
        <name>5-phospho-alpha-D-ribose 1-diphosphate</name>
        <dbReference type="ChEBI" id="CHEBI:58017"/>
    </ligand>
</feature>
<dbReference type="GO" id="GO:0000287">
    <property type="term" value="F:magnesium ion binding"/>
    <property type="evidence" value="ECO:0007669"/>
    <property type="project" value="UniProtKB-UniRule"/>
</dbReference>
<feature type="binding site" evidence="9">
    <location>
        <position position="225"/>
    </location>
    <ligand>
        <name>Mg(2+)</name>
        <dbReference type="ChEBI" id="CHEBI:18420"/>
        <label>2</label>
    </ligand>
</feature>
<evidence type="ECO:0000256" key="2">
    <source>
        <dbReference type="ARBA" id="ARBA00022605"/>
    </source>
</evidence>
<dbReference type="AlphaFoldDB" id="A0A0M0L0B8"/>
<dbReference type="GO" id="GO:0004048">
    <property type="term" value="F:anthranilate phosphoribosyltransferase activity"/>
    <property type="evidence" value="ECO:0007669"/>
    <property type="project" value="UniProtKB-UniRule"/>
</dbReference>
<keyword evidence="9" id="KW-0479">Metal-binding</keyword>
<dbReference type="InterPro" id="IPR017459">
    <property type="entry name" value="Glycosyl_Trfase_fam3_N_dom"/>
</dbReference>
<dbReference type="EC" id="2.4.2.18" evidence="9"/>
<feature type="binding site" evidence="9">
    <location>
        <position position="80"/>
    </location>
    <ligand>
        <name>anthranilate</name>
        <dbReference type="ChEBI" id="CHEBI:16567"/>
        <label>1</label>
    </ligand>
</feature>
<feature type="binding site" evidence="9">
    <location>
        <position position="226"/>
    </location>
    <ligand>
        <name>Mg(2+)</name>
        <dbReference type="ChEBI" id="CHEBI:18420"/>
        <label>1</label>
    </ligand>
</feature>
<comment type="pathway">
    <text evidence="1 9">Amino-acid biosynthesis; L-tryptophan biosynthesis; L-tryptophan from chorismate: step 2/5.</text>
</comment>
<feature type="binding site" evidence="9">
    <location>
        <position position="92"/>
    </location>
    <ligand>
        <name>Mg(2+)</name>
        <dbReference type="ChEBI" id="CHEBI:18420"/>
        <label>1</label>
    </ligand>
</feature>
<dbReference type="GO" id="GO:0005829">
    <property type="term" value="C:cytosol"/>
    <property type="evidence" value="ECO:0007669"/>
    <property type="project" value="TreeGrafter"/>
</dbReference>
<feature type="domain" description="Glycosyl transferase family 3 N-terminal" evidence="11">
    <location>
        <begin position="3"/>
        <end position="64"/>
    </location>
</feature>
<dbReference type="Pfam" id="PF02885">
    <property type="entry name" value="Glycos_trans_3N"/>
    <property type="match status" value="1"/>
</dbReference>
<keyword evidence="9" id="KW-0460">Magnesium</keyword>
<protein>
    <recommendedName>
        <fullName evidence="9">Anthranilate phosphoribosyltransferase</fullName>
        <ecNumber evidence="9">2.4.2.18</ecNumber>
    </recommendedName>
</protein>
<feature type="binding site" evidence="9">
    <location>
        <begin position="83"/>
        <end position="84"/>
    </location>
    <ligand>
        <name>5-phospho-alpha-D-ribose 1-diphosphate</name>
        <dbReference type="ChEBI" id="CHEBI:58017"/>
    </ligand>
</feature>
<dbReference type="PANTHER" id="PTHR43285:SF2">
    <property type="entry name" value="ANTHRANILATE PHOSPHORIBOSYLTRANSFERASE"/>
    <property type="match status" value="1"/>
</dbReference>
<keyword evidence="5 9" id="KW-0822">Tryptophan biosynthesis</keyword>
<dbReference type="InterPro" id="IPR000312">
    <property type="entry name" value="Glycosyl_Trfase_fam3"/>
</dbReference>
<dbReference type="RefSeq" id="WP_053402308.1">
    <property type="nucleotide sequence ID" value="NZ_JAUKEN010000001.1"/>
</dbReference>
<feature type="binding site" evidence="9">
    <location>
        <position position="166"/>
    </location>
    <ligand>
        <name>anthranilate</name>
        <dbReference type="ChEBI" id="CHEBI:16567"/>
        <label>2</label>
    </ligand>
</feature>
<comment type="catalytic activity">
    <reaction evidence="7 9">
        <text>N-(5-phospho-beta-D-ribosyl)anthranilate + diphosphate = 5-phospho-alpha-D-ribose 1-diphosphate + anthranilate</text>
        <dbReference type="Rhea" id="RHEA:11768"/>
        <dbReference type="ChEBI" id="CHEBI:16567"/>
        <dbReference type="ChEBI" id="CHEBI:18277"/>
        <dbReference type="ChEBI" id="CHEBI:33019"/>
        <dbReference type="ChEBI" id="CHEBI:58017"/>
        <dbReference type="EC" id="2.4.2.18"/>
    </reaction>
</comment>
<evidence type="ECO:0000259" key="11">
    <source>
        <dbReference type="Pfam" id="PF02885"/>
    </source>
</evidence>